<keyword evidence="2" id="KW-0472">Membrane</keyword>
<organism evidence="3 4">
    <name type="scientific">Sphagnum troendelagicum</name>
    <dbReference type="NCBI Taxonomy" id="128251"/>
    <lineage>
        <taxon>Eukaryota</taxon>
        <taxon>Viridiplantae</taxon>
        <taxon>Streptophyta</taxon>
        <taxon>Embryophyta</taxon>
        <taxon>Bryophyta</taxon>
        <taxon>Sphagnophytina</taxon>
        <taxon>Sphagnopsida</taxon>
        <taxon>Sphagnales</taxon>
        <taxon>Sphagnaceae</taxon>
        <taxon>Sphagnum</taxon>
    </lineage>
</organism>
<feature type="region of interest" description="Disordered" evidence="1">
    <location>
        <begin position="71"/>
        <end position="96"/>
    </location>
</feature>
<accession>A0ABP0TP29</accession>
<name>A0ABP0TP29_9BRYO</name>
<dbReference type="EMBL" id="OZ019905">
    <property type="protein sequence ID" value="CAK9200898.1"/>
    <property type="molecule type" value="Genomic_DNA"/>
</dbReference>
<feature type="compositionally biased region" description="Low complexity" evidence="1">
    <location>
        <begin position="77"/>
        <end position="96"/>
    </location>
</feature>
<dbReference type="InterPro" id="IPR045284">
    <property type="entry name" value="At2g27730-like"/>
</dbReference>
<evidence type="ECO:0000256" key="2">
    <source>
        <dbReference type="SAM" id="Phobius"/>
    </source>
</evidence>
<feature type="transmembrane region" description="Helical" evidence="2">
    <location>
        <begin position="103"/>
        <end position="120"/>
    </location>
</feature>
<gene>
    <name evidence="3" type="ORF">CSSPTR1EN2_LOCUS5637</name>
</gene>
<evidence type="ECO:0000313" key="3">
    <source>
        <dbReference type="EMBL" id="CAK9200898.1"/>
    </source>
</evidence>
<protein>
    <submittedName>
        <fullName evidence="3">Uncharacterized protein</fullName>
    </submittedName>
</protein>
<keyword evidence="2" id="KW-1133">Transmembrane helix</keyword>
<dbReference type="PANTHER" id="PTHR33878:SF1">
    <property type="entry name" value="OS08G0559000 PROTEIN"/>
    <property type="match status" value="1"/>
</dbReference>
<sequence>MAMRAAIVRTLRVNPSRSWDTLTWSGMRRGFSGKVLGEEERAAENIYIKKMEHEKMEKLLQQGFSAEEAKAAISGSPTATPEAANAAKEATASKASTDGNTNYAVIAGIVGVVGLAYWYFSSPSKKEVDNKE</sequence>
<proteinExistence type="predicted"/>
<evidence type="ECO:0000256" key="1">
    <source>
        <dbReference type="SAM" id="MobiDB-lite"/>
    </source>
</evidence>
<evidence type="ECO:0000313" key="4">
    <source>
        <dbReference type="Proteomes" id="UP001497512"/>
    </source>
</evidence>
<reference evidence="3" key="1">
    <citation type="submission" date="2024-02" db="EMBL/GenBank/DDBJ databases">
        <authorList>
            <consortium name="ELIXIR-Norway"/>
            <consortium name="Elixir Norway"/>
        </authorList>
    </citation>
    <scope>NUCLEOTIDE SEQUENCE</scope>
</reference>
<keyword evidence="2" id="KW-0812">Transmembrane</keyword>
<dbReference type="Proteomes" id="UP001497512">
    <property type="component" value="Chromosome 13"/>
</dbReference>
<dbReference type="PANTHER" id="PTHR33878">
    <property type="entry name" value="OS08G0559000 PROTEIN"/>
    <property type="match status" value="1"/>
</dbReference>
<keyword evidence="4" id="KW-1185">Reference proteome</keyword>